<feature type="domain" description="Ku" evidence="5">
    <location>
        <begin position="53"/>
        <end position="182"/>
    </location>
</feature>
<dbReference type="Pfam" id="PF02735">
    <property type="entry name" value="Ku"/>
    <property type="match status" value="1"/>
</dbReference>
<evidence type="ECO:0000256" key="2">
    <source>
        <dbReference type="ARBA" id="ARBA00023172"/>
    </source>
</evidence>
<dbReference type="InterPro" id="IPR009187">
    <property type="entry name" value="Prok_Ku"/>
</dbReference>
<dbReference type="EMBL" id="CP036402">
    <property type="protein sequence ID" value="QBI18342.1"/>
    <property type="molecule type" value="Genomic_DNA"/>
</dbReference>
<dbReference type="InterPro" id="IPR016194">
    <property type="entry name" value="SPOC-like_C_dom_sf"/>
</dbReference>
<dbReference type="CDD" id="cd00789">
    <property type="entry name" value="KU_like"/>
    <property type="match status" value="1"/>
</dbReference>
<keyword evidence="3" id="KW-0234">DNA repair</keyword>
<feature type="domain" description="Rho termination factor-like N-terminal" evidence="6">
    <location>
        <begin position="274"/>
        <end position="314"/>
    </location>
</feature>
<dbReference type="HAMAP" id="MF_01875">
    <property type="entry name" value="Prokaryotic_Ku"/>
    <property type="match status" value="1"/>
</dbReference>
<evidence type="ECO:0000313" key="8">
    <source>
        <dbReference type="Proteomes" id="UP000291469"/>
    </source>
</evidence>
<evidence type="ECO:0000256" key="1">
    <source>
        <dbReference type="ARBA" id="ARBA00023125"/>
    </source>
</evidence>
<keyword evidence="8" id="KW-1185">Reference proteome</keyword>
<dbReference type="SMART" id="SM00959">
    <property type="entry name" value="Rho_N"/>
    <property type="match status" value="1"/>
</dbReference>
<dbReference type="Proteomes" id="UP000291469">
    <property type="component" value="Chromosome"/>
</dbReference>
<comment type="subunit">
    <text evidence="3">Homodimer. Interacts with LigD.</text>
</comment>
<dbReference type="InterPro" id="IPR011112">
    <property type="entry name" value="Rho-like_N"/>
</dbReference>
<dbReference type="OrthoDB" id="9795084at2"/>
<dbReference type="InterPro" id="IPR006164">
    <property type="entry name" value="DNA_bd_Ku70/Ku80"/>
</dbReference>
<keyword evidence="3" id="KW-0227">DNA damage</keyword>
<dbReference type="GO" id="GO:0006353">
    <property type="term" value="P:DNA-templated transcription termination"/>
    <property type="evidence" value="ECO:0007669"/>
    <property type="project" value="InterPro"/>
</dbReference>
<dbReference type="PANTHER" id="PTHR41251">
    <property type="entry name" value="NON-HOMOLOGOUS END JOINING PROTEIN KU"/>
    <property type="match status" value="1"/>
</dbReference>
<reference evidence="7 8" key="1">
    <citation type="submission" date="2019-01" db="EMBL/GenBank/DDBJ databases">
        <title>Egibacter rhizosphaerae EGI 80759T.</title>
        <authorList>
            <person name="Chen D.-D."/>
            <person name="Tian Y."/>
            <person name="Jiao J.-Y."/>
            <person name="Zhang X.-T."/>
            <person name="Zhang Y.-G."/>
            <person name="Zhang Y."/>
            <person name="Xiao M."/>
            <person name="Shu W.-S."/>
            <person name="Li W.-J."/>
        </authorList>
    </citation>
    <scope>NUCLEOTIDE SEQUENCE [LARGE SCALE GENOMIC DNA]</scope>
    <source>
        <strain evidence="7 8">EGI 80759</strain>
    </source>
</reference>
<organism evidence="7 8">
    <name type="scientific">Egibacter rhizosphaerae</name>
    <dbReference type="NCBI Taxonomy" id="1670831"/>
    <lineage>
        <taxon>Bacteria</taxon>
        <taxon>Bacillati</taxon>
        <taxon>Actinomycetota</taxon>
        <taxon>Nitriliruptoria</taxon>
        <taxon>Egibacterales</taxon>
        <taxon>Egibacteraceae</taxon>
        <taxon>Egibacter</taxon>
    </lineage>
</organism>
<name>A0A411YAY4_9ACTN</name>
<proteinExistence type="inferred from homology"/>
<dbReference type="NCBIfam" id="TIGR02772">
    <property type="entry name" value="Ku_bact"/>
    <property type="match status" value="1"/>
</dbReference>
<evidence type="ECO:0000256" key="3">
    <source>
        <dbReference type="HAMAP-Rule" id="MF_01875"/>
    </source>
</evidence>
<evidence type="ECO:0000256" key="4">
    <source>
        <dbReference type="SAM" id="MobiDB-lite"/>
    </source>
</evidence>
<keyword evidence="2 3" id="KW-0233">DNA recombination</keyword>
<evidence type="ECO:0000259" key="6">
    <source>
        <dbReference type="SMART" id="SM00959"/>
    </source>
</evidence>
<dbReference type="KEGG" id="erz:ER308_01310"/>
<protein>
    <recommendedName>
        <fullName evidence="3">Non-homologous end joining protein Ku</fullName>
    </recommendedName>
</protein>
<dbReference type="AlphaFoldDB" id="A0A411YAY4"/>
<dbReference type="GO" id="GO:0006303">
    <property type="term" value="P:double-strand break repair via nonhomologous end joining"/>
    <property type="evidence" value="ECO:0007669"/>
    <property type="project" value="UniProtKB-UniRule"/>
</dbReference>
<dbReference type="RefSeq" id="WP_131153340.1">
    <property type="nucleotide sequence ID" value="NZ_CP036402.1"/>
</dbReference>
<dbReference type="GO" id="GO:0003690">
    <property type="term" value="F:double-stranded DNA binding"/>
    <property type="evidence" value="ECO:0007669"/>
    <property type="project" value="UniProtKB-UniRule"/>
</dbReference>
<comment type="similarity">
    <text evidence="3">Belongs to the prokaryotic Ku family.</text>
</comment>
<comment type="function">
    <text evidence="3">With LigD forms a non-homologous end joining (NHEJ) DNA repair enzyme, which repairs dsDNA breaks with reduced fidelity. Binds linear dsDNA with 5'- and 3'- overhangs but not closed circular dsDNA nor ssDNA. Recruits and stimulates the ligase activity of LigD.</text>
</comment>
<sequence>MPRAVWTGVIAFGLVNVPVKLYTAVQERSVKFHQREQETGSRIRYRRVSEDTGEEVPNERIARAYELEDGRYVTIEDHELEAAAPESVRTIAVEEFVDVADVDPRYFNRTYYAGPSGDAAGRPYALLVRAMEESGRAAVGRLVLRSKEHLVLARPVEGRLTLHTMHFADEVVAPTSIEAPSIEPEQRELAAATQLIDAWTEEWEPTRHEDRYREHLLQVIDQKVRGEEIAAAPTAEEPSGVIDLVAALQESARRQGSPPPQAEAGEASADESPPLEERSRDELYELAQTRQLPGRSRMTKEQLIEALRAAEEPHHAKSA</sequence>
<dbReference type="SUPFAM" id="SSF100939">
    <property type="entry name" value="SPOC domain-like"/>
    <property type="match status" value="1"/>
</dbReference>
<dbReference type="PANTHER" id="PTHR41251:SF1">
    <property type="entry name" value="NON-HOMOLOGOUS END JOINING PROTEIN KU"/>
    <property type="match status" value="1"/>
</dbReference>
<gene>
    <name evidence="3" type="primary">ku</name>
    <name evidence="7" type="ORF">ER308_01310</name>
</gene>
<accession>A0A411YAY4</accession>
<dbReference type="PIRSF" id="PIRSF006493">
    <property type="entry name" value="Prok_Ku"/>
    <property type="match status" value="1"/>
</dbReference>
<feature type="region of interest" description="Disordered" evidence="4">
    <location>
        <begin position="251"/>
        <end position="282"/>
    </location>
</feature>
<evidence type="ECO:0000259" key="5">
    <source>
        <dbReference type="SMART" id="SM00559"/>
    </source>
</evidence>
<dbReference type="SMART" id="SM00559">
    <property type="entry name" value="Ku78"/>
    <property type="match status" value="1"/>
</dbReference>
<dbReference type="Gene3D" id="2.40.290.10">
    <property type="match status" value="1"/>
</dbReference>
<dbReference type="GO" id="GO:0006310">
    <property type="term" value="P:DNA recombination"/>
    <property type="evidence" value="ECO:0007669"/>
    <property type="project" value="UniProtKB-KW"/>
</dbReference>
<evidence type="ECO:0000313" key="7">
    <source>
        <dbReference type="EMBL" id="QBI18342.1"/>
    </source>
</evidence>
<keyword evidence="1 3" id="KW-0238">DNA-binding</keyword>